<keyword evidence="2" id="KW-1185">Reference proteome</keyword>
<evidence type="ECO:0000313" key="2">
    <source>
        <dbReference type="Proteomes" id="UP000193427"/>
    </source>
</evidence>
<dbReference type="GO" id="GO:0016746">
    <property type="term" value="F:acyltransferase activity"/>
    <property type="evidence" value="ECO:0007669"/>
    <property type="project" value="InterPro"/>
</dbReference>
<dbReference type="NCBIfam" id="NF004798">
    <property type="entry name" value="PRK06147.1"/>
    <property type="match status" value="1"/>
</dbReference>
<evidence type="ECO:0000313" key="1">
    <source>
        <dbReference type="EMBL" id="ARN20660.1"/>
    </source>
</evidence>
<organism evidence="1 2">
    <name type="scientific">Piscinibacter gummiphilus</name>
    <dbReference type="NCBI Taxonomy" id="946333"/>
    <lineage>
        <taxon>Bacteria</taxon>
        <taxon>Pseudomonadati</taxon>
        <taxon>Pseudomonadota</taxon>
        <taxon>Betaproteobacteria</taxon>
        <taxon>Burkholderiales</taxon>
        <taxon>Sphaerotilaceae</taxon>
        <taxon>Piscinibacter</taxon>
    </lineage>
</organism>
<dbReference type="SUPFAM" id="SSF53901">
    <property type="entry name" value="Thiolase-like"/>
    <property type="match status" value="2"/>
</dbReference>
<accession>A0A1W6L8X5</accession>
<protein>
    <submittedName>
        <fullName evidence="1">3-oxoacyl-ACP synthase</fullName>
    </submittedName>
</protein>
<sequence>MAFPPLAVHRTGLVSSVGLSAEASCAALRAKLTNPHETRFADNAGNWIVGHEVPLGAPWRGLTRLAHLAARAIGDCLRDTPRAAWSRLPVLLCVAEPERPGRPPDLDTHLLEAVQDLLGMKFAEASAVVAHGRVGAAIALAHASRLLADPACPEVLVVAADSLLTAPAMRHFNEADRLLTAYNSNGFMPGEGGAAVLLRAPGPQAELRCTGVGFGVERAAIDSGEPLRADGLTRAITDALAAAGCDMHDLDFRITDISGEQYYFKEAALALSRTLRRRKADFDLWHPAESLGETGSAAGIATLVVADAACRKRYAPGPNVIAQFTGDRGQRAAAVLRFAGAP</sequence>
<dbReference type="Proteomes" id="UP000193427">
    <property type="component" value="Chromosome"/>
</dbReference>
<reference evidence="1 2" key="1">
    <citation type="submission" date="2016-04" db="EMBL/GenBank/DDBJ databases">
        <title>Complete genome sequence of natural rubber-degrading, novel Gram-negative bacterium, Rhizobacter gummiphilus strain NS21.</title>
        <authorList>
            <person name="Tabata M."/>
            <person name="Kasai D."/>
            <person name="Fukuda M."/>
        </authorList>
    </citation>
    <scope>NUCLEOTIDE SEQUENCE [LARGE SCALE GENOMIC DNA]</scope>
    <source>
        <strain evidence="1 2">NS21</strain>
    </source>
</reference>
<proteinExistence type="predicted"/>
<dbReference type="OrthoDB" id="3078238at2"/>
<dbReference type="EMBL" id="CP015118">
    <property type="protein sequence ID" value="ARN20660.1"/>
    <property type="molecule type" value="Genomic_DNA"/>
</dbReference>
<gene>
    <name evidence="1" type="ORF">A4W93_12560</name>
</gene>
<name>A0A1W6L8X5_9BURK</name>
<dbReference type="RefSeq" id="WP_085750937.1">
    <property type="nucleotide sequence ID" value="NZ_BSPR01000007.1"/>
</dbReference>
<dbReference type="KEGG" id="rgu:A4W93_12560"/>
<dbReference type="Gene3D" id="3.40.47.10">
    <property type="match status" value="1"/>
</dbReference>
<dbReference type="STRING" id="946333.A4W93_12560"/>
<dbReference type="InterPro" id="IPR016039">
    <property type="entry name" value="Thiolase-like"/>
</dbReference>
<dbReference type="AlphaFoldDB" id="A0A1W6L8X5"/>